<feature type="coiled-coil region" evidence="7">
    <location>
        <begin position="439"/>
        <end position="477"/>
    </location>
</feature>
<dbReference type="AlphaFoldDB" id="A0A2L1UJ29"/>
<evidence type="ECO:0000256" key="3">
    <source>
        <dbReference type="ARBA" id="ARBA00023136"/>
    </source>
</evidence>
<dbReference type="CDD" id="cd11386">
    <property type="entry name" value="MCP_signal"/>
    <property type="match status" value="1"/>
</dbReference>
<dbReference type="STRING" id="147375.BXP28_15060"/>
<feature type="transmembrane region" description="Helical" evidence="8">
    <location>
        <begin position="14"/>
        <end position="35"/>
    </location>
</feature>
<dbReference type="SMART" id="SM00304">
    <property type="entry name" value="HAMP"/>
    <property type="match status" value="1"/>
</dbReference>
<keyword evidence="4 6" id="KW-0807">Transducer</keyword>
<evidence type="ECO:0000259" key="9">
    <source>
        <dbReference type="PROSITE" id="PS50111"/>
    </source>
</evidence>
<dbReference type="CDD" id="cd06225">
    <property type="entry name" value="HAMP"/>
    <property type="match status" value="1"/>
</dbReference>
<evidence type="ECO:0000256" key="4">
    <source>
        <dbReference type="ARBA" id="ARBA00023224"/>
    </source>
</evidence>
<feature type="domain" description="Methyl-accepting transducer" evidence="9">
    <location>
        <begin position="295"/>
        <end position="531"/>
    </location>
</feature>
<evidence type="ECO:0000256" key="7">
    <source>
        <dbReference type="SAM" id="Coils"/>
    </source>
</evidence>
<evidence type="ECO:0000313" key="11">
    <source>
        <dbReference type="EMBL" id="AVF28430.1"/>
    </source>
</evidence>
<comment type="subcellular location">
    <subcellularLocation>
        <location evidence="1">Cell membrane</location>
    </subcellularLocation>
</comment>
<sequence length="585" mass="64524">MRKFTNLSFFSKNLLLSFMNIILIGTILIVSSYLVQKQILIKQLHQQIQSVTDKWVQGIDPNDIQTAIKEKSYDGPVQTKLRKYLSQVNKYNPNIAQGYVFGTELADGRKTSLVAMPQNLMEDFSKDNVNIGDLYEQPMEVAKTVKEMLKTGDVMFTDFYHDMFGTWTTITYPIKDANGTIFAYFAVDANAGMVPAGLKKLLTYGITLLIGFLTLILLFQYVVVKKILSPIKDLMSGIDEVSKGNLDFEIKTANSDLGQINQKFNNMIARIRNMILTVQDTSHEVTDSAKGLLSITEKHSERASFISTNMQTVAYGIRTQEQTTVDTARAMSEMAAVIQTIASSSANVSDEAYAMEMKSLQGNEIIQKVTEQMNLISDSVNSSSHAIKVLENRSQEIGEITDIIAGISSQTNLLALNAAIEAARVGEQGRGFAVVADEVRKLAEQSVQSSNKIAELIKEIQTEIRDAVQSMEKGTKEVTAGMEIAKETGRLFGDILEATKKVTLQIQEVSSATEEISAGTQEISATAEELTNTARKTASSSNNISSKVEEQNSSILSLVDASNKLTQMSEELQQLICQFYVSKSV</sequence>
<evidence type="ECO:0000313" key="12">
    <source>
        <dbReference type="Proteomes" id="UP000239833"/>
    </source>
</evidence>
<dbReference type="GO" id="GO:0005886">
    <property type="term" value="C:plasma membrane"/>
    <property type="evidence" value="ECO:0007669"/>
    <property type="project" value="UniProtKB-SubCell"/>
</dbReference>
<keyword evidence="8" id="KW-0812">Transmembrane</keyword>
<gene>
    <name evidence="11" type="ORF">ERICIII_04371</name>
</gene>
<dbReference type="PROSITE" id="PS50111">
    <property type="entry name" value="CHEMOTAXIS_TRANSDUC_2"/>
    <property type="match status" value="1"/>
</dbReference>
<organism evidence="11 12">
    <name type="scientific">Paenibacillus larvae subsp. larvae</name>
    <dbReference type="NCBI Taxonomy" id="147375"/>
    <lineage>
        <taxon>Bacteria</taxon>
        <taxon>Bacillati</taxon>
        <taxon>Bacillota</taxon>
        <taxon>Bacilli</taxon>
        <taxon>Bacillales</taxon>
        <taxon>Paenibacillaceae</taxon>
        <taxon>Paenibacillus</taxon>
    </lineage>
</organism>
<evidence type="ECO:0000256" key="5">
    <source>
        <dbReference type="ARBA" id="ARBA00029447"/>
    </source>
</evidence>
<dbReference type="Pfam" id="PF00015">
    <property type="entry name" value="MCPsignal"/>
    <property type="match status" value="1"/>
</dbReference>
<dbReference type="PROSITE" id="PS50885">
    <property type="entry name" value="HAMP"/>
    <property type="match status" value="1"/>
</dbReference>
<keyword evidence="8" id="KW-1133">Transmembrane helix</keyword>
<dbReference type="GeneID" id="64220673"/>
<keyword evidence="2" id="KW-1003">Cell membrane</keyword>
<dbReference type="PANTHER" id="PTHR32089:SF114">
    <property type="entry name" value="METHYL-ACCEPTING CHEMOTAXIS PROTEIN MCPB"/>
    <property type="match status" value="1"/>
</dbReference>
<keyword evidence="7" id="KW-0175">Coiled coil</keyword>
<dbReference type="SUPFAM" id="SSF58104">
    <property type="entry name" value="Methyl-accepting chemotaxis protein (MCP) signaling domain"/>
    <property type="match status" value="1"/>
</dbReference>
<comment type="similarity">
    <text evidence="5">Belongs to the methyl-accepting chemotaxis (MCP) protein family.</text>
</comment>
<evidence type="ECO:0000256" key="1">
    <source>
        <dbReference type="ARBA" id="ARBA00004236"/>
    </source>
</evidence>
<evidence type="ECO:0000256" key="8">
    <source>
        <dbReference type="SAM" id="Phobius"/>
    </source>
</evidence>
<dbReference type="EMBL" id="CP019655">
    <property type="protein sequence ID" value="AVF28430.1"/>
    <property type="molecule type" value="Genomic_DNA"/>
</dbReference>
<dbReference type="GO" id="GO:0007165">
    <property type="term" value="P:signal transduction"/>
    <property type="evidence" value="ECO:0007669"/>
    <property type="project" value="UniProtKB-KW"/>
</dbReference>
<keyword evidence="3 8" id="KW-0472">Membrane</keyword>
<feature type="transmembrane region" description="Helical" evidence="8">
    <location>
        <begin position="201"/>
        <end position="223"/>
    </location>
</feature>
<dbReference type="SMART" id="SM00283">
    <property type="entry name" value="MA"/>
    <property type="match status" value="1"/>
</dbReference>
<dbReference type="Gene3D" id="1.10.287.950">
    <property type="entry name" value="Methyl-accepting chemotaxis protein"/>
    <property type="match status" value="1"/>
</dbReference>
<dbReference type="InterPro" id="IPR004089">
    <property type="entry name" value="MCPsignal_dom"/>
</dbReference>
<evidence type="ECO:0000256" key="6">
    <source>
        <dbReference type="PROSITE-ProRule" id="PRU00284"/>
    </source>
</evidence>
<dbReference type="Gene3D" id="6.10.340.10">
    <property type="match status" value="1"/>
</dbReference>
<evidence type="ECO:0000259" key="10">
    <source>
        <dbReference type="PROSITE" id="PS50885"/>
    </source>
</evidence>
<feature type="domain" description="HAMP" evidence="10">
    <location>
        <begin position="225"/>
        <end position="276"/>
    </location>
</feature>
<protein>
    <submittedName>
        <fullName evidence="11">Methyl-accepting chemotaxis protein</fullName>
    </submittedName>
</protein>
<dbReference type="PANTHER" id="PTHR32089">
    <property type="entry name" value="METHYL-ACCEPTING CHEMOTAXIS PROTEIN MCPB"/>
    <property type="match status" value="1"/>
</dbReference>
<accession>A0A2L1UJ29</accession>
<dbReference type="Proteomes" id="UP000239833">
    <property type="component" value="Chromosome"/>
</dbReference>
<dbReference type="InterPro" id="IPR003660">
    <property type="entry name" value="HAMP_dom"/>
</dbReference>
<name>A0A2L1UJ29_9BACL</name>
<dbReference type="Pfam" id="PF00672">
    <property type="entry name" value="HAMP"/>
    <property type="match status" value="1"/>
</dbReference>
<proteinExistence type="inferred from homology"/>
<reference evidence="12" key="1">
    <citation type="submission" date="2017-02" db="EMBL/GenBank/DDBJ databases">
        <title>Delineation of Paenibacillus larvae strains originating from foulbrood outbreaks.</title>
        <authorList>
            <person name="Beims H."/>
            <person name="Bunk B."/>
            <person name="Sproeer C."/>
            <person name="Mohr K.I."/>
            <person name="Pradella S."/>
            <person name="Guenther G."/>
            <person name="Rohde M."/>
            <person name="von der Ohe W."/>
            <person name="Steinert M."/>
        </authorList>
    </citation>
    <scope>NUCLEOTIDE SEQUENCE [LARGE SCALE GENOMIC DNA]</scope>
    <source>
        <strain evidence="12">Eric_III</strain>
    </source>
</reference>
<evidence type="ECO:0000256" key="2">
    <source>
        <dbReference type="ARBA" id="ARBA00022475"/>
    </source>
</evidence>
<dbReference type="RefSeq" id="WP_188318640.1">
    <property type="nucleotide sequence ID" value="NZ_CP019655.1"/>
</dbReference>